<dbReference type="Gene3D" id="3.90.182.10">
    <property type="entry name" value="Toxin - Anthrax Protective Antigen,domain 1"/>
    <property type="match status" value="1"/>
</dbReference>
<feature type="chain" id="PRO_5015876774" description="PA14 domain-containing protein" evidence="2">
    <location>
        <begin position="26"/>
        <end position="1327"/>
    </location>
</feature>
<dbReference type="InterPro" id="IPR049804">
    <property type="entry name" value="Choice_anch_L"/>
</dbReference>
<dbReference type="Pfam" id="PF20009">
    <property type="entry name" value="GEVED"/>
    <property type="match status" value="1"/>
</dbReference>
<gene>
    <name evidence="4" type="ORF">DF185_20610</name>
</gene>
<accession>A0A2V3ZW03</accession>
<evidence type="ECO:0000259" key="3">
    <source>
        <dbReference type="PROSITE" id="PS51820"/>
    </source>
</evidence>
<dbReference type="InterPro" id="IPR013783">
    <property type="entry name" value="Ig-like_fold"/>
</dbReference>
<protein>
    <recommendedName>
        <fullName evidence="3">PA14 domain-containing protein</fullName>
    </recommendedName>
</protein>
<feature type="domain" description="PA14" evidence="3">
    <location>
        <begin position="339"/>
        <end position="478"/>
    </location>
</feature>
<keyword evidence="5" id="KW-1185">Reference proteome</keyword>
<dbReference type="NCBIfam" id="NF038133">
    <property type="entry name" value="choice_anch_L"/>
    <property type="match status" value="1"/>
</dbReference>
<sequence>MSYLQSFLRRAFVLCVFCLISNFLAAQTANVTHPSSATSYDGSISVDWPVSGGKIIRLNGDWQSWNVVNFNGLRAGDYELYYFSYAEGYSGPETVTLIAGGASSYCSSYGQNNNRFGITNVSFNTINESTSGNPSYTDNTGINTSIVTGRSYDLSVSVNTPDNGRDVWTRVWIDWNQNGNFNDSGEQYNLGNTNSDGLTGSSPISITIPTIALEGVTRMRVSAIRANNYPNSCDIGFKGEVEDYSLNIVARVGNSPIANCKDLTVQLDAAGNASISADDINNGSNDVETADADLILSIDKSNFDCSDVGANTVTLTVEDEDGNESTCIANVTVEDNVAPSLLNLNAEYHDERTLSDLKYTESVDEAHTDWGGGSPNTSLLGNDQYSIRYSGNFVIPETGNYTFYTRSDDGVRLYIDGTRVINNWTDHGPTVDNSTRNLTKGQHSIVLEFYENGGGAVVELEWESTDAGITRQVFSKSSVLNHTTVETTIKLDKSGNASLSPDDVDPGFIDNCGVTTRSLNKSNFTTSDVGVNNVILTVRDASGNTAAINVKVTVEEDDTPSTEPIEINTQDPSIGTSPEDLVQNVLVTGCLTADNIRFTGDSRQIGYFNKGSSDFPLAEGIILSTGNVTDAVGENDDSETSTGFGGAGDTDLTRIAGQATNDASVLEFDFTPAGNKVEFRYIFASEEYAEYACSNFNDVFAFLLSGPEINDGTKAQAENIALLDDGVTPVMISTVHGYERDRTSVRRVYDPNGAFSDWRGTYYRETNWVDKTACSPINSHLYVDNQSRERIVYQGGRIRDVYNTAGSYDIEYDGRTVILTATYDVKKCETYHIKLAIADVADDNFDSAVFLEAKSFKSNEVTVENKLDGLDGDKEVMYRGCDKSYISFTRKENLTEAYTFHVNISGTAVNGTDYFEVTESGTKIGNFPEDITFAPGQSEIKIYYMASDEVSGAKDILFEVLRGCPCSTDDSDYFRKKIDILDVGEIKANAISNVTCGGGAAISTIIIELKDGLDPLNYLYSLDGGDFQEPNKFQGSYTVGPHTVTIKDKFSCSSKDVEINIPAPTDLKANAGSDFEMCEKETSRTLNGTGGIVYEWTCDKALGLTDMDLNSENPTISPNVPAGVYTYTLTVSDGVGKACESSDDVVVTVKSTPVINSLVASQTEVCSGAEINLTANVSNAISPTYNWSPSSEIIGAGLSVKAVPVTNVLSSRTYTLEVVSNNNCSATQSVSGIQVNPNPIVSLKAAESNLCSDGTDGEIKVEASGGTPRITGAEYDYLWNHDAALNIDHVNGLAPRTYTVTVRDSKSCQTSLDVQVKTEPKPIGIFY</sequence>
<dbReference type="InterPro" id="IPR037524">
    <property type="entry name" value="PA14/GLEYA"/>
</dbReference>
<feature type="signal peptide" evidence="2">
    <location>
        <begin position="1"/>
        <end position="25"/>
    </location>
</feature>
<dbReference type="OrthoDB" id="1652165at2"/>
<dbReference type="InterPro" id="IPR011658">
    <property type="entry name" value="PA14_dom"/>
</dbReference>
<reference evidence="4 5" key="1">
    <citation type="submission" date="2018-05" db="EMBL/GenBank/DDBJ databases">
        <title>Marinifilum breve JC075T sp. nov., a marine bacterium isolated from Yongle Blue Hole in the South China Sea.</title>
        <authorList>
            <person name="Fu T."/>
        </authorList>
    </citation>
    <scope>NUCLEOTIDE SEQUENCE [LARGE SCALE GENOMIC DNA]</scope>
    <source>
        <strain evidence="4 5">JC075</strain>
    </source>
</reference>
<proteinExistence type="predicted"/>
<feature type="compositionally biased region" description="Polar residues" evidence="1">
    <location>
        <begin position="567"/>
        <end position="576"/>
    </location>
</feature>
<dbReference type="SMART" id="SM00758">
    <property type="entry name" value="PA14"/>
    <property type="match status" value="1"/>
</dbReference>
<evidence type="ECO:0000313" key="4">
    <source>
        <dbReference type="EMBL" id="PXX96184.1"/>
    </source>
</evidence>
<dbReference type="Gene3D" id="2.60.40.10">
    <property type="entry name" value="Immunoglobulins"/>
    <property type="match status" value="2"/>
</dbReference>
<dbReference type="RefSeq" id="WP_110363213.1">
    <property type="nucleotide sequence ID" value="NZ_QFLI01000012.1"/>
</dbReference>
<dbReference type="Proteomes" id="UP000248079">
    <property type="component" value="Unassembled WGS sequence"/>
</dbReference>
<keyword evidence="2" id="KW-0732">Signal</keyword>
<name>A0A2V3ZW03_9BACT</name>
<dbReference type="SUPFAM" id="SSF56988">
    <property type="entry name" value="Anthrax protective antigen"/>
    <property type="match status" value="1"/>
</dbReference>
<dbReference type="PROSITE" id="PS51820">
    <property type="entry name" value="PA14"/>
    <property type="match status" value="1"/>
</dbReference>
<dbReference type="Pfam" id="PF07691">
    <property type="entry name" value="PA14"/>
    <property type="match status" value="1"/>
</dbReference>
<dbReference type="InterPro" id="IPR045474">
    <property type="entry name" value="GEVED"/>
</dbReference>
<feature type="region of interest" description="Disordered" evidence="1">
    <location>
        <begin position="555"/>
        <end position="576"/>
    </location>
</feature>
<dbReference type="EMBL" id="QFLI01000012">
    <property type="protein sequence ID" value="PXX96184.1"/>
    <property type="molecule type" value="Genomic_DNA"/>
</dbReference>
<evidence type="ECO:0000256" key="1">
    <source>
        <dbReference type="SAM" id="MobiDB-lite"/>
    </source>
</evidence>
<evidence type="ECO:0000256" key="2">
    <source>
        <dbReference type="SAM" id="SignalP"/>
    </source>
</evidence>
<organism evidence="4 5">
    <name type="scientific">Marinifilum breve</name>
    <dbReference type="NCBI Taxonomy" id="2184082"/>
    <lineage>
        <taxon>Bacteria</taxon>
        <taxon>Pseudomonadati</taxon>
        <taxon>Bacteroidota</taxon>
        <taxon>Bacteroidia</taxon>
        <taxon>Marinilabiliales</taxon>
        <taxon>Marinifilaceae</taxon>
    </lineage>
</organism>
<comment type="caution">
    <text evidence="4">The sequence shown here is derived from an EMBL/GenBank/DDBJ whole genome shotgun (WGS) entry which is preliminary data.</text>
</comment>
<evidence type="ECO:0000313" key="5">
    <source>
        <dbReference type="Proteomes" id="UP000248079"/>
    </source>
</evidence>